<evidence type="ECO:0000313" key="3">
    <source>
        <dbReference type="Proteomes" id="UP001430290"/>
    </source>
</evidence>
<evidence type="ECO:0000256" key="1">
    <source>
        <dbReference type="SAM" id="Phobius"/>
    </source>
</evidence>
<accession>A0ABS7TH95</accession>
<gene>
    <name evidence="2" type="ORF">K7B09_12910</name>
</gene>
<comment type="caution">
    <text evidence="2">The sequence shown here is derived from an EMBL/GenBank/DDBJ whole genome shotgun (WGS) entry which is preliminary data.</text>
</comment>
<feature type="transmembrane region" description="Helical" evidence="1">
    <location>
        <begin position="47"/>
        <end position="74"/>
    </location>
</feature>
<reference evidence="2" key="1">
    <citation type="submission" date="2021-09" db="EMBL/GenBank/DDBJ databases">
        <authorList>
            <person name="Wu T."/>
            <person name="Guo S.Z."/>
        </authorList>
    </citation>
    <scope>NUCLEOTIDE SEQUENCE</scope>
    <source>
        <strain evidence="2">RSS-23</strain>
    </source>
</reference>
<keyword evidence="3" id="KW-1185">Reference proteome</keyword>
<protein>
    <submittedName>
        <fullName evidence="2">Uncharacterized protein</fullName>
    </submittedName>
</protein>
<organism evidence="2 3">
    <name type="scientific">Thermomonas beijingensis</name>
    <dbReference type="NCBI Taxonomy" id="2872701"/>
    <lineage>
        <taxon>Bacteria</taxon>
        <taxon>Pseudomonadati</taxon>
        <taxon>Pseudomonadota</taxon>
        <taxon>Gammaproteobacteria</taxon>
        <taxon>Lysobacterales</taxon>
        <taxon>Lysobacteraceae</taxon>
        <taxon>Thermomonas</taxon>
    </lineage>
</organism>
<keyword evidence="1" id="KW-1133">Transmembrane helix</keyword>
<evidence type="ECO:0000313" key="2">
    <source>
        <dbReference type="EMBL" id="MBZ4187222.1"/>
    </source>
</evidence>
<proteinExistence type="predicted"/>
<feature type="transmembrane region" description="Helical" evidence="1">
    <location>
        <begin position="86"/>
        <end position="105"/>
    </location>
</feature>
<dbReference type="Proteomes" id="UP001430290">
    <property type="component" value="Unassembled WGS sequence"/>
</dbReference>
<dbReference type="EMBL" id="JAIQDJ010000031">
    <property type="protein sequence ID" value="MBZ4187222.1"/>
    <property type="molecule type" value="Genomic_DNA"/>
</dbReference>
<keyword evidence="1" id="KW-0472">Membrane</keyword>
<name>A0ABS7TH95_9GAMM</name>
<sequence length="113" mass="12392">MQEEPDLNKFDALILLGSGYTCGCACMAGPAMHSLKDKFRIIKKWPFLWGIVAGINGLLVGIIAVFMFSLFAIGKNPGFPDFWPRALLFTTGLIAGGSLVFAYMFKIEALLKK</sequence>
<feature type="transmembrane region" description="Helical" evidence="1">
    <location>
        <begin position="12"/>
        <end position="35"/>
    </location>
</feature>
<keyword evidence="1" id="KW-0812">Transmembrane</keyword>
<dbReference type="RefSeq" id="WP_223629888.1">
    <property type="nucleotide sequence ID" value="NZ_JAIQDJ010000031.1"/>
</dbReference>